<keyword evidence="7" id="KW-0353">Hemolymph clotting</keyword>
<keyword evidence="4 12" id="KW-0645">Protease</keyword>
<comment type="catalytic activity">
    <reaction evidence="10">
        <text>Selective cleavage of 103-Arg-|-Ser-104 and 124-Ile-|-Ile-125 bonds in Limulus clotting factor B to form activated factor B. Cleavage of -Pro-Arg-|-Xaa- bonds in synthetic substrates.</text>
        <dbReference type="EC" id="3.4.21.84"/>
    </reaction>
</comment>
<dbReference type="OrthoDB" id="6342449at2759"/>
<sequence>MMTEMSFTKIFHPSQVFVICLQLWMFCTLSPVFTLDNNATLVPKDNNATLVPKDNNAILVPKDNNATLAGLRLAGLRLAGPRPLEQVEIRRGPVGDSAACGAVNKYLFLRIVGGTATKPHEYPWQVLLEILHGRPSSAFNCGGTLIHPRWVLTAAHCVLDYGNTMIMAYLGLHFAALSTDNETTYVSKPAAVHCQKILVKNVVIHKEYSWKTNENDIALLELQVPAVLGEDVRVICLASPRALMLGNMGTVTGYGLNAHGTGEMQDTLRSVELLLVDKDLCRLLYSGVSNAVVGEAMFCAYADGKDACQGDSGGPFVRELSPDRFVQTGVVSYGLGCARPDTPGVYTNVSSYIAWLRDNTARAPLCVC</sequence>
<evidence type="ECO:0000256" key="8">
    <source>
        <dbReference type="ARBA" id="ARBA00022825"/>
    </source>
</evidence>
<evidence type="ECO:0000256" key="3">
    <source>
        <dbReference type="ARBA" id="ARBA00022659"/>
    </source>
</evidence>
<dbReference type="InterPro" id="IPR009003">
    <property type="entry name" value="Peptidase_S1_PA"/>
</dbReference>
<evidence type="ECO:0000313" key="15">
    <source>
        <dbReference type="RefSeq" id="XP_018019458.1"/>
    </source>
</evidence>
<keyword evidence="2" id="KW-0964">Secreted</keyword>
<keyword evidence="3" id="KW-0768">Sushi</keyword>
<comment type="subcellular location">
    <subcellularLocation>
        <location evidence="1">Secreted</location>
    </subcellularLocation>
</comment>
<feature type="domain" description="Peptidase S1" evidence="13">
    <location>
        <begin position="111"/>
        <end position="361"/>
    </location>
</feature>
<keyword evidence="5" id="KW-0732">Signal</keyword>
<dbReference type="PRINTS" id="PR00722">
    <property type="entry name" value="CHYMOTRYPSIN"/>
</dbReference>
<dbReference type="EC" id="3.4.21.84" evidence="11"/>
<evidence type="ECO:0000313" key="14">
    <source>
        <dbReference type="Proteomes" id="UP000694843"/>
    </source>
</evidence>
<dbReference type="GO" id="GO:0004252">
    <property type="term" value="F:serine-type endopeptidase activity"/>
    <property type="evidence" value="ECO:0007669"/>
    <property type="project" value="InterPro"/>
</dbReference>
<keyword evidence="14" id="KW-1185">Reference proteome</keyword>
<accession>A0A8B7P0C6</accession>
<dbReference type="GO" id="GO:0006508">
    <property type="term" value="P:proteolysis"/>
    <property type="evidence" value="ECO:0007669"/>
    <property type="project" value="UniProtKB-KW"/>
</dbReference>
<evidence type="ECO:0000256" key="10">
    <source>
        <dbReference type="ARBA" id="ARBA00052079"/>
    </source>
</evidence>
<dbReference type="PROSITE" id="PS00134">
    <property type="entry name" value="TRYPSIN_HIS"/>
    <property type="match status" value="1"/>
</dbReference>
<reference evidence="15" key="1">
    <citation type="submission" date="2025-08" db="UniProtKB">
        <authorList>
            <consortium name="RefSeq"/>
        </authorList>
    </citation>
    <scope>IDENTIFICATION</scope>
    <source>
        <tissue evidence="15">Whole organism</tissue>
    </source>
</reference>
<dbReference type="PANTHER" id="PTHR24264:SF65">
    <property type="entry name" value="SRCR DOMAIN-CONTAINING PROTEIN"/>
    <property type="match status" value="1"/>
</dbReference>
<gene>
    <name evidence="15" type="primary">LOC108675916</name>
</gene>
<evidence type="ECO:0000256" key="2">
    <source>
        <dbReference type="ARBA" id="ARBA00022525"/>
    </source>
</evidence>
<dbReference type="GO" id="GO:0005615">
    <property type="term" value="C:extracellular space"/>
    <property type="evidence" value="ECO:0007669"/>
    <property type="project" value="TreeGrafter"/>
</dbReference>
<dbReference type="Proteomes" id="UP000694843">
    <property type="component" value="Unplaced"/>
</dbReference>
<dbReference type="Gene3D" id="2.40.10.10">
    <property type="entry name" value="Trypsin-like serine proteases"/>
    <property type="match status" value="1"/>
</dbReference>
<name>A0A8B7P0C6_HYAAZ</name>
<evidence type="ECO:0000259" key="13">
    <source>
        <dbReference type="PROSITE" id="PS50240"/>
    </source>
</evidence>
<protein>
    <recommendedName>
        <fullName evidence="11">limulus clotting factor C</fullName>
        <ecNumber evidence="11">3.4.21.84</ecNumber>
    </recommendedName>
</protein>
<evidence type="ECO:0000256" key="7">
    <source>
        <dbReference type="ARBA" id="ARBA00022820"/>
    </source>
</evidence>
<evidence type="ECO:0000256" key="1">
    <source>
        <dbReference type="ARBA" id="ARBA00004613"/>
    </source>
</evidence>
<dbReference type="PROSITE" id="PS50240">
    <property type="entry name" value="TRYPSIN_DOM"/>
    <property type="match status" value="1"/>
</dbReference>
<evidence type="ECO:0000256" key="6">
    <source>
        <dbReference type="ARBA" id="ARBA00022801"/>
    </source>
</evidence>
<dbReference type="InterPro" id="IPR043504">
    <property type="entry name" value="Peptidase_S1_PA_chymotrypsin"/>
</dbReference>
<dbReference type="PROSITE" id="PS00135">
    <property type="entry name" value="TRYPSIN_SER"/>
    <property type="match status" value="1"/>
</dbReference>
<evidence type="ECO:0000256" key="5">
    <source>
        <dbReference type="ARBA" id="ARBA00022729"/>
    </source>
</evidence>
<dbReference type="InterPro" id="IPR018114">
    <property type="entry name" value="TRYPSIN_HIS"/>
</dbReference>
<dbReference type="PANTHER" id="PTHR24264">
    <property type="entry name" value="TRYPSIN-RELATED"/>
    <property type="match status" value="1"/>
</dbReference>
<dbReference type="Pfam" id="PF00089">
    <property type="entry name" value="Trypsin"/>
    <property type="match status" value="1"/>
</dbReference>
<proteinExistence type="predicted"/>
<dbReference type="InterPro" id="IPR050127">
    <property type="entry name" value="Serine_Proteases_S1"/>
</dbReference>
<evidence type="ECO:0000256" key="9">
    <source>
        <dbReference type="ARBA" id="ARBA00023157"/>
    </source>
</evidence>
<dbReference type="InterPro" id="IPR033116">
    <property type="entry name" value="TRYPSIN_SER"/>
</dbReference>
<evidence type="ECO:0000256" key="4">
    <source>
        <dbReference type="ARBA" id="ARBA00022670"/>
    </source>
</evidence>
<dbReference type="GO" id="GO:0042381">
    <property type="term" value="P:hemolymph coagulation"/>
    <property type="evidence" value="ECO:0007669"/>
    <property type="project" value="UniProtKB-KW"/>
</dbReference>
<dbReference type="GeneID" id="108675916"/>
<dbReference type="KEGG" id="hazt:108675916"/>
<keyword evidence="8 12" id="KW-0720">Serine protease</keyword>
<dbReference type="FunFam" id="2.40.10.10:FF:000120">
    <property type="entry name" value="Putative serine protease"/>
    <property type="match status" value="1"/>
</dbReference>
<evidence type="ECO:0000256" key="11">
    <source>
        <dbReference type="ARBA" id="ARBA00066707"/>
    </source>
</evidence>
<keyword evidence="9" id="KW-1015">Disulfide bond</keyword>
<dbReference type="SMART" id="SM00020">
    <property type="entry name" value="Tryp_SPc"/>
    <property type="match status" value="1"/>
</dbReference>
<dbReference type="AlphaFoldDB" id="A0A8B7P0C6"/>
<dbReference type="RefSeq" id="XP_018019458.1">
    <property type="nucleotide sequence ID" value="XM_018163969.2"/>
</dbReference>
<dbReference type="SUPFAM" id="SSF50494">
    <property type="entry name" value="Trypsin-like serine proteases"/>
    <property type="match status" value="1"/>
</dbReference>
<dbReference type="InterPro" id="IPR001314">
    <property type="entry name" value="Peptidase_S1A"/>
</dbReference>
<dbReference type="CDD" id="cd00190">
    <property type="entry name" value="Tryp_SPc"/>
    <property type="match status" value="1"/>
</dbReference>
<dbReference type="InterPro" id="IPR001254">
    <property type="entry name" value="Trypsin_dom"/>
</dbReference>
<keyword evidence="6 12" id="KW-0378">Hydrolase</keyword>
<organism evidence="14 15">
    <name type="scientific">Hyalella azteca</name>
    <name type="common">Amphipod</name>
    <dbReference type="NCBI Taxonomy" id="294128"/>
    <lineage>
        <taxon>Eukaryota</taxon>
        <taxon>Metazoa</taxon>
        <taxon>Ecdysozoa</taxon>
        <taxon>Arthropoda</taxon>
        <taxon>Crustacea</taxon>
        <taxon>Multicrustacea</taxon>
        <taxon>Malacostraca</taxon>
        <taxon>Eumalacostraca</taxon>
        <taxon>Peracarida</taxon>
        <taxon>Amphipoda</taxon>
        <taxon>Senticaudata</taxon>
        <taxon>Talitrida</taxon>
        <taxon>Talitroidea</taxon>
        <taxon>Hyalellidae</taxon>
        <taxon>Hyalella</taxon>
    </lineage>
</organism>
<evidence type="ECO:0000256" key="12">
    <source>
        <dbReference type="RuleBase" id="RU363034"/>
    </source>
</evidence>